<feature type="transmembrane region" description="Helical" evidence="10">
    <location>
        <begin position="137"/>
        <end position="154"/>
    </location>
</feature>
<protein>
    <recommendedName>
        <fullName evidence="3">Multidrug export protein MepA</fullName>
    </recommendedName>
</protein>
<feature type="transmembrane region" description="Helical" evidence="10">
    <location>
        <begin position="318"/>
        <end position="337"/>
    </location>
</feature>
<feature type="transmembrane region" description="Helical" evidence="10">
    <location>
        <begin position="258"/>
        <end position="278"/>
    </location>
</feature>
<reference evidence="11 12" key="1">
    <citation type="submission" date="2018-08" db="EMBL/GenBank/DDBJ databases">
        <title>A genome reference for cultivated species of the human gut microbiota.</title>
        <authorList>
            <person name="Zou Y."/>
            <person name="Xue W."/>
            <person name="Luo G."/>
        </authorList>
    </citation>
    <scope>NUCLEOTIDE SEQUENCE [LARGE SCALE GENOMIC DNA]</scope>
    <source>
        <strain evidence="11 12">AM25-1</strain>
    </source>
</reference>
<accession>A0A414PZ88</accession>
<keyword evidence="6 10" id="KW-0812">Transmembrane</keyword>
<dbReference type="PIRSF" id="PIRSF006603">
    <property type="entry name" value="DinF"/>
    <property type="match status" value="1"/>
</dbReference>
<dbReference type="NCBIfam" id="TIGR00797">
    <property type="entry name" value="matE"/>
    <property type="match status" value="1"/>
</dbReference>
<evidence type="ECO:0000256" key="6">
    <source>
        <dbReference type="ARBA" id="ARBA00022692"/>
    </source>
</evidence>
<evidence type="ECO:0000256" key="9">
    <source>
        <dbReference type="ARBA" id="ARBA00023251"/>
    </source>
</evidence>
<dbReference type="CDD" id="cd13143">
    <property type="entry name" value="MATE_MepA_like"/>
    <property type="match status" value="1"/>
</dbReference>
<dbReference type="Proteomes" id="UP000284676">
    <property type="component" value="Unassembled WGS sequence"/>
</dbReference>
<name>A0A414PZ88_FUSMR</name>
<evidence type="ECO:0000256" key="8">
    <source>
        <dbReference type="ARBA" id="ARBA00023136"/>
    </source>
</evidence>
<dbReference type="GO" id="GO:0046677">
    <property type="term" value="P:response to antibiotic"/>
    <property type="evidence" value="ECO:0007669"/>
    <property type="project" value="UniProtKB-KW"/>
</dbReference>
<evidence type="ECO:0000256" key="10">
    <source>
        <dbReference type="SAM" id="Phobius"/>
    </source>
</evidence>
<keyword evidence="9" id="KW-0046">Antibiotic resistance</keyword>
<evidence type="ECO:0000256" key="7">
    <source>
        <dbReference type="ARBA" id="ARBA00022989"/>
    </source>
</evidence>
<gene>
    <name evidence="11" type="ORF">DW663_03355</name>
</gene>
<dbReference type="GO" id="GO:0005886">
    <property type="term" value="C:plasma membrane"/>
    <property type="evidence" value="ECO:0007669"/>
    <property type="project" value="UniProtKB-SubCell"/>
</dbReference>
<feature type="transmembrane region" description="Helical" evidence="10">
    <location>
        <begin position="21"/>
        <end position="41"/>
    </location>
</feature>
<feature type="transmembrane region" description="Helical" evidence="10">
    <location>
        <begin position="193"/>
        <end position="213"/>
    </location>
</feature>
<feature type="transmembrane region" description="Helical" evidence="10">
    <location>
        <begin position="61"/>
        <end position="84"/>
    </location>
</feature>
<evidence type="ECO:0000313" key="12">
    <source>
        <dbReference type="Proteomes" id="UP000284676"/>
    </source>
</evidence>
<keyword evidence="4" id="KW-0813">Transport</keyword>
<evidence type="ECO:0000256" key="5">
    <source>
        <dbReference type="ARBA" id="ARBA00022475"/>
    </source>
</evidence>
<keyword evidence="7 10" id="KW-1133">Transmembrane helix</keyword>
<keyword evidence="8 10" id="KW-0472">Membrane</keyword>
<feature type="transmembrane region" description="Helical" evidence="10">
    <location>
        <begin position="166"/>
        <end position="187"/>
    </location>
</feature>
<dbReference type="GO" id="GO:0015297">
    <property type="term" value="F:antiporter activity"/>
    <property type="evidence" value="ECO:0007669"/>
    <property type="project" value="InterPro"/>
</dbReference>
<keyword evidence="5" id="KW-1003">Cell membrane</keyword>
<dbReference type="AlphaFoldDB" id="A0A414PZ88"/>
<evidence type="ECO:0000256" key="2">
    <source>
        <dbReference type="ARBA" id="ARBA00008417"/>
    </source>
</evidence>
<dbReference type="GO" id="GO:0042910">
    <property type="term" value="F:xenobiotic transmembrane transporter activity"/>
    <property type="evidence" value="ECO:0007669"/>
    <property type="project" value="InterPro"/>
</dbReference>
<dbReference type="PANTHER" id="PTHR43823">
    <property type="entry name" value="SPORULATION PROTEIN YKVU"/>
    <property type="match status" value="1"/>
</dbReference>
<proteinExistence type="inferred from homology"/>
<dbReference type="InterPro" id="IPR045070">
    <property type="entry name" value="MATE_MepA-like"/>
</dbReference>
<dbReference type="InterPro" id="IPR048279">
    <property type="entry name" value="MdtK-like"/>
</dbReference>
<organism evidence="11 12">
    <name type="scientific">Fusobacterium mortiferum</name>
    <dbReference type="NCBI Taxonomy" id="850"/>
    <lineage>
        <taxon>Bacteria</taxon>
        <taxon>Fusobacteriati</taxon>
        <taxon>Fusobacteriota</taxon>
        <taxon>Fusobacteriia</taxon>
        <taxon>Fusobacteriales</taxon>
        <taxon>Fusobacteriaceae</taxon>
        <taxon>Fusobacterium</taxon>
    </lineage>
</organism>
<dbReference type="RefSeq" id="WP_005883774.1">
    <property type="nucleotide sequence ID" value="NZ_CABMMQ010000001.1"/>
</dbReference>
<sequence>MEKNKNLFEKVEVKKAVMEMAIPTIISSLIVVIYNMADTFFVGQTQNPLQVAAVSLTNPIFVMYMAISQLIGIGGSTLISIFLGKRKRKYAKQCSSFSCYSSLGLGVIFGAIIIIFMDNILKLLGATLDTYIFTREYLFYIALGGPVILFSNAFGHTVRGEGGAKASMIGGMIGTIVNIVLDPIFILTLGMGTAGAAIATVIGNIAGTLYYIYYFNYRSPLLTISPRYFTFSQEVAGSLLKLGIPAGINSGLMSISTIFLNNILLIYGNSAVAAMGIVTKIYLLIALIHMGIANGIQPLLGYCYGAKLKKRFMDIMKFSLKFSISIGLILTVIYIVFSKEIIELFIQDREVIEYGAKMLVATSLAGPILGVMFLSINGMQAINNPLPATVLSLARQGLLFIPLLFVMNSFLGLTGVNFTQTVADYISIVIGVFLFINSLKKVKE</sequence>
<evidence type="ECO:0000256" key="3">
    <source>
        <dbReference type="ARBA" id="ARBA00022106"/>
    </source>
</evidence>
<dbReference type="InterPro" id="IPR002528">
    <property type="entry name" value="MATE_fam"/>
</dbReference>
<comment type="similarity">
    <text evidence="2">Belongs to the multi antimicrobial extrusion (MATE) (TC 2.A.66.1) family. MepA subfamily.</text>
</comment>
<evidence type="ECO:0000256" key="4">
    <source>
        <dbReference type="ARBA" id="ARBA00022448"/>
    </source>
</evidence>
<feature type="transmembrane region" description="Helical" evidence="10">
    <location>
        <begin position="284"/>
        <end position="306"/>
    </location>
</feature>
<comment type="caution">
    <text evidence="11">The sequence shown here is derived from an EMBL/GenBank/DDBJ whole genome shotgun (WGS) entry which is preliminary data.</text>
</comment>
<feature type="transmembrane region" description="Helical" evidence="10">
    <location>
        <begin position="96"/>
        <end position="117"/>
    </location>
</feature>
<dbReference type="GeneID" id="62762913"/>
<dbReference type="EMBL" id="QRHL01000003">
    <property type="protein sequence ID" value="RHF73837.1"/>
    <property type="molecule type" value="Genomic_DNA"/>
</dbReference>
<dbReference type="Pfam" id="PF01554">
    <property type="entry name" value="MatE"/>
    <property type="match status" value="2"/>
</dbReference>
<dbReference type="InterPro" id="IPR051327">
    <property type="entry name" value="MATE_MepA_subfamily"/>
</dbReference>
<evidence type="ECO:0000313" key="11">
    <source>
        <dbReference type="EMBL" id="RHF73837.1"/>
    </source>
</evidence>
<feature type="transmembrane region" description="Helical" evidence="10">
    <location>
        <begin position="397"/>
        <end position="416"/>
    </location>
</feature>
<evidence type="ECO:0000256" key="1">
    <source>
        <dbReference type="ARBA" id="ARBA00004651"/>
    </source>
</evidence>
<feature type="transmembrane region" description="Helical" evidence="10">
    <location>
        <begin position="422"/>
        <end position="439"/>
    </location>
</feature>
<dbReference type="PANTHER" id="PTHR43823:SF3">
    <property type="entry name" value="MULTIDRUG EXPORT PROTEIN MEPA"/>
    <property type="match status" value="1"/>
</dbReference>
<comment type="subcellular location">
    <subcellularLocation>
        <location evidence="1">Cell membrane</location>
        <topology evidence="1">Multi-pass membrane protein</topology>
    </subcellularLocation>
</comment>
<feature type="transmembrane region" description="Helical" evidence="10">
    <location>
        <begin position="357"/>
        <end position="376"/>
    </location>
</feature>